<organism evidence="2 3">
    <name type="scientific">Rattus norvegicus</name>
    <name type="common">Rat</name>
    <dbReference type="NCBI Taxonomy" id="10116"/>
    <lineage>
        <taxon>Eukaryota</taxon>
        <taxon>Metazoa</taxon>
        <taxon>Chordata</taxon>
        <taxon>Craniata</taxon>
        <taxon>Vertebrata</taxon>
        <taxon>Euteleostomi</taxon>
        <taxon>Mammalia</taxon>
        <taxon>Eutheria</taxon>
        <taxon>Euarchontoglires</taxon>
        <taxon>Glires</taxon>
        <taxon>Rodentia</taxon>
        <taxon>Myomorpha</taxon>
        <taxon>Muroidea</taxon>
        <taxon>Muridae</taxon>
        <taxon>Murinae</taxon>
        <taxon>Rattus</taxon>
    </lineage>
</organism>
<evidence type="ECO:0000313" key="2">
    <source>
        <dbReference type="EMBL" id="EDL82926.1"/>
    </source>
</evidence>
<name>A6KU09_RAT</name>
<dbReference type="EMBL" id="CH474124">
    <property type="protein sequence ID" value="EDL82926.1"/>
    <property type="molecule type" value="Genomic_DNA"/>
</dbReference>
<protein>
    <submittedName>
        <fullName evidence="2">RCG59133</fullName>
    </submittedName>
</protein>
<evidence type="ECO:0000313" key="3">
    <source>
        <dbReference type="Proteomes" id="UP000234681"/>
    </source>
</evidence>
<dbReference type="Proteomes" id="UP000234681">
    <property type="component" value="Chromosome 1"/>
</dbReference>
<gene>
    <name evidence="2" type="ORF">rCG_59133</name>
</gene>
<evidence type="ECO:0000256" key="1">
    <source>
        <dbReference type="SAM" id="MobiDB-lite"/>
    </source>
</evidence>
<proteinExistence type="predicted"/>
<sequence length="39" mass="3976">MKQGGGPQGFLHPAEDAKRIGQIPQPQSGLALPGATAFC</sequence>
<feature type="region of interest" description="Disordered" evidence="1">
    <location>
        <begin position="1"/>
        <end position="39"/>
    </location>
</feature>
<accession>A6KU09</accession>
<reference evidence="3" key="1">
    <citation type="submission" date="2005-09" db="EMBL/GenBank/DDBJ databases">
        <authorList>
            <person name="Mural R.J."/>
            <person name="Li P.W."/>
            <person name="Adams M.D."/>
            <person name="Amanatides P.G."/>
            <person name="Baden-Tillson H."/>
            <person name="Barnstead M."/>
            <person name="Chin S.H."/>
            <person name="Dew I."/>
            <person name="Evans C.A."/>
            <person name="Ferriera S."/>
            <person name="Flanigan M."/>
            <person name="Fosler C."/>
            <person name="Glodek A."/>
            <person name="Gu Z."/>
            <person name="Holt R.A."/>
            <person name="Jennings D."/>
            <person name="Kraft C.L."/>
            <person name="Lu F."/>
            <person name="Nguyen T."/>
            <person name="Nusskern D.R."/>
            <person name="Pfannkoch C.M."/>
            <person name="Sitter C."/>
            <person name="Sutton G.G."/>
            <person name="Venter J.C."/>
            <person name="Wang Z."/>
            <person name="Woodage T."/>
            <person name="Zheng X.H."/>
            <person name="Zhong F."/>
        </authorList>
    </citation>
    <scope>NUCLEOTIDE SEQUENCE [LARGE SCALE GENOMIC DNA]</scope>
    <source>
        <strain>BN</strain>
        <strain evidence="3">Sprague-Dawley</strain>
    </source>
</reference>
<dbReference type="AlphaFoldDB" id="A6KU09"/>